<accession>A0A2N0ZBP3</accession>
<proteinExistence type="predicted"/>
<evidence type="ECO:0008006" key="3">
    <source>
        <dbReference type="Google" id="ProtNLM"/>
    </source>
</evidence>
<dbReference type="AlphaFoldDB" id="A0A2N0ZBP3"/>
<evidence type="ECO:0000313" key="1">
    <source>
        <dbReference type="EMBL" id="PKG26894.1"/>
    </source>
</evidence>
<dbReference type="Proteomes" id="UP000233343">
    <property type="component" value="Unassembled WGS sequence"/>
</dbReference>
<dbReference type="InterPro" id="IPR022258">
    <property type="entry name" value="Flagellar_operon_YvyF"/>
</dbReference>
<gene>
    <name evidence="1" type="ORF">CWS20_21550</name>
</gene>
<sequence length="135" mass="15744">MAEIMNCPKCNALFVKSGLNELCTNCYNEEETAFNRVYQFLKKRENRAATMDQIVEATDVDEPLLLKFVKSGRLKLAQFPNLGYPCDQCGHIIREGRLCERCKSGLKQDLELHEREEKRIKEKQQTYFAFNKDSK</sequence>
<dbReference type="RefSeq" id="WP_066189798.1">
    <property type="nucleotide sequence ID" value="NZ_JARMMB010000003.1"/>
</dbReference>
<comment type="caution">
    <text evidence="1">The sequence shown here is derived from an EMBL/GenBank/DDBJ whole genome shotgun (WGS) entry which is preliminary data.</text>
</comment>
<keyword evidence="2" id="KW-1185">Reference proteome</keyword>
<evidence type="ECO:0000313" key="2">
    <source>
        <dbReference type="Proteomes" id="UP000233343"/>
    </source>
</evidence>
<dbReference type="NCBIfam" id="TIGR03826">
    <property type="entry name" value="YvyF"/>
    <property type="match status" value="1"/>
</dbReference>
<protein>
    <recommendedName>
        <fullName evidence="3">Flagellar protein</fullName>
    </recommendedName>
</protein>
<organism evidence="1 2">
    <name type="scientific">Cytobacillus horneckiae</name>
    <dbReference type="NCBI Taxonomy" id="549687"/>
    <lineage>
        <taxon>Bacteria</taxon>
        <taxon>Bacillati</taxon>
        <taxon>Bacillota</taxon>
        <taxon>Bacilli</taxon>
        <taxon>Bacillales</taxon>
        <taxon>Bacillaceae</taxon>
        <taxon>Cytobacillus</taxon>
    </lineage>
</organism>
<reference evidence="1 2" key="1">
    <citation type="journal article" date="2010" name="Int. J. Syst. Evol. Microbiol.">
        <title>Bacillus horneckiae sp. nov., isolated from a spacecraft-assembly clean room.</title>
        <authorList>
            <person name="Vaishampayan P."/>
            <person name="Probst A."/>
            <person name="Krishnamurthi S."/>
            <person name="Ghosh S."/>
            <person name="Osman S."/>
            <person name="McDowall A."/>
            <person name="Ruckmani A."/>
            <person name="Mayilraj S."/>
            <person name="Venkateswaran K."/>
        </authorList>
    </citation>
    <scope>NUCLEOTIDE SEQUENCE [LARGE SCALE GENOMIC DNA]</scope>
    <source>
        <strain evidence="2">1PO1SC</strain>
    </source>
</reference>
<dbReference type="EMBL" id="PISD01000054">
    <property type="protein sequence ID" value="PKG26894.1"/>
    <property type="molecule type" value="Genomic_DNA"/>
</dbReference>
<name>A0A2N0ZBP3_9BACI</name>